<dbReference type="EMBL" id="MLJW01000693">
    <property type="protein sequence ID" value="OIQ83546.1"/>
    <property type="molecule type" value="Genomic_DNA"/>
</dbReference>
<gene>
    <name evidence="2" type="ORF">GALL_346480</name>
</gene>
<evidence type="ECO:0000313" key="2">
    <source>
        <dbReference type="EMBL" id="OIQ83546.1"/>
    </source>
</evidence>
<proteinExistence type="predicted"/>
<keyword evidence="1" id="KW-0812">Transmembrane</keyword>
<protein>
    <submittedName>
        <fullName evidence="2">HflBKC-binding inner membrane protein</fullName>
    </submittedName>
</protein>
<name>A0A1J5QJT2_9ZZZZ</name>
<sequence>METVILPQSYLPELPGSAPAARINDLVRRAYLLLAATLAATALAAALGMGLAFPDPHSSTPMILALGAPFAIVFTGTNRSRFAVPLGSVFTSRMVHGGEARPIFIMVSLDLDVLNIFLSLLQIFGFLQGRRR</sequence>
<reference evidence="2" key="1">
    <citation type="submission" date="2016-10" db="EMBL/GenBank/DDBJ databases">
        <title>Sequence of Gallionella enrichment culture.</title>
        <authorList>
            <person name="Poehlein A."/>
            <person name="Muehling M."/>
            <person name="Daniel R."/>
        </authorList>
    </citation>
    <scope>NUCLEOTIDE SEQUENCE</scope>
</reference>
<keyword evidence="1" id="KW-1133">Transmembrane helix</keyword>
<keyword evidence="1" id="KW-0472">Membrane</keyword>
<organism evidence="2">
    <name type="scientific">mine drainage metagenome</name>
    <dbReference type="NCBI Taxonomy" id="410659"/>
    <lineage>
        <taxon>unclassified sequences</taxon>
        <taxon>metagenomes</taxon>
        <taxon>ecological metagenomes</taxon>
    </lineage>
</organism>
<feature type="transmembrane region" description="Helical" evidence="1">
    <location>
        <begin position="31"/>
        <end position="53"/>
    </location>
</feature>
<feature type="transmembrane region" description="Helical" evidence="1">
    <location>
        <begin position="103"/>
        <end position="127"/>
    </location>
</feature>
<comment type="caution">
    <text evidence="2">The sequence shown here is derived from an EMBL/GenBank/DDBJ whole genome shotgun (WGS) entry which is preliminary data.</text>
</comment>
<dbReference type="AlphaFoldDB" id="A0A1J5QJT2"/>
<evidence type="ECO:0000256" key="1">
    <source>
        <dbReference type="SAM" id="Phobius"/>
    </source>
</evidence>
<accession>A0A1J5QJT2</accession>